<evidence type="ECO:0000256" key="2">
    <source>
        <dbReference type="ARBA" id="ARBA00007261"/>
    </source>
</evidence>
<feature type="domain" description="Coenzyme PQQ synthesis protein F-like C-terminal lobe" evidence="13">
    <location>
        <begin position="775"/>
        <end position="872"/>
    </location>
</feature>
<evidence type="ECO:0000256" key="9">
    <source>
        <dbReference type="RuleBase" id="RU004447"/>
    </source>
</evidence>
<evidence type="ECO:0000256" key="6">
    <source>
        <dbReference type="ARBA" id="ARBA00029597"/>
    </source>
</evidence>
<dbReference type="Pfam" id="PF22456">
    <property type="entry name" value="PqqF-like_C_4"/>
    <property type="match status" value="1"/>
</dbReference>
<dbReference type="EC" id="3.4.24.55" evidence="3"/>
<evidence type="ECO:0000256" key="3">
    <source>
        <dbReference type="ARBA" id="ARBA00012449"/>
    </source>
</evidence>
<feature type="domain" description="Peptidase M16 N-terminal" evidence="10">
    <location>
        <begin position="56"/>
        <end position="176"/>
    </location>
</feature>
<evidence type="ECO:0000313" key="15">
    <source>
        <dbReference type="Proteomes" id="UP001166291"/>
    </source>
</evidence>
<evidence type="ECO:0000313" key="14">
    <source>
        <dbReference type="EMBL" id="MBW2942459.1"/>
    </source>
</evidence>
<dbReference type="InterPro" id="IPR001431">
    <property type="entry name" value="Pept_M16_Zn_BS"/>
</dbReference>
<evidence type="ECO:0000259" key="13">
    <source>
        <dbReference type="Pfam" id="PF22456"/>
    </source>
</evidence>
<evidence type="ECO:0000256" key="7">
    <source>
        <dbReference type="ARBA" id="ARBA00031184"/>
    </source>
</evidence>
<dbReference type="InterPro" id="IPR050626">
    <property type="entry name" value="Peptidase_M16"/>
</dbReference>
<keyword evidence="5" id="KW-0479">Metal-binding</keyword>
<protein>
    <recommendedName>
        <fullName evidence="4">Protease 3</fullName>
        <ecNumber evidence="3">3.4.24.55</ecNumber>
    </recommendedName>
    <alternativeName>
        <fullName evidence="8">Pitrilysin</fullName>
    </alternativeName>
    <alternativeName>
        <fullName evidence="7">Protease III</fullName>
    </alternativeName>
    <alternativeName>
        <fullName evidence="6">Protease pi</fullName>
    </alternativeName>
</protein>
<dbReference type="Pfam" id="PF00675">
    <property type="entry name" value="Peptidase_M16"/>
    <property type="match status" value="1"/>
</dbReference>
<gene>
    <name evidence="14" type="ORF">KXJ70_16805</name>
</gene>
<dbReference type="RefSeq" id="WP_219044700.1">
    <property type="nucleotide sequence ID" value="NZ_JAHWDQ010000005.1"/>
</dbReference>
<comment type="function">
    <text evidence="1">Endopeptidase that degrades small peptides of less than 7 kDa, such as glucagon and insulin.</text>
</comment>
<dbReference type="PROSITE" id="PS00143">
    <property type="entry name" value="INSULINASE"/>
    <property type="match status" value="1"/>
</dbReference>
<dbReference type="PANTHER" id="PTHR43690:SF18">
    <property type="entry name" value="INSULIN-DEGRADING ENZYME-RELATED"/>
    <property type="match status" value="1"/>
</dbReference>
<comment type="caution">
    <text evidence="14">The sequence shown here is derived from an EMBL/GenBank/DDBJ whole genome shotgun (WGS) entry which is preliminary data.</text>
</comment>
<reference evidence="14" key="1">
    <citation type="submission" date="2021-07" db="EMBL/GenBank/DDBJ databases">
        <title>Zhongshania sp. CAU 1632 isolated from seawater.</title>
        <authorList>
            <person name="Kim W."/>
        </authorList>
    </citation>
    <scope>NUCLEOTIDE SEQUENCE</scope>
    <source>
        <strain evidence="14">CAU 1632</strain>
    </source>
</reference>
<accession>A0ABS6VVU7</accession>
<dbReference type="Pfam" id="PF05193">
    <property type="entry name" value="Peptidase_M16_C"/>
    <property type="match status" value="1"/>
</dbReference>
<dbReference type="InterPro" id="IPR007863">
    <property type="entry name" value="Peptidase_M16_C"/>
</dbReference>
<feature type="domain" description="Peptidase M16 middle/third" evidence="12">
    <location>
        <begin position="401"/>
        <end position="664"/>
    </location>
</feature>
<feature type="domain" description="Peptidase M16 C-terminal" evidence="11">
    <location>
        <begin position="217"/>
        <end position="392"/>
    </location>
</feature>
<evidence type="ECO:0000259" key="11">
    <source>
        <dbReference type="Pfam" id="PF05193"/>
    </source>
</evidence>
<organism evidence="14 15">
    <name type="scientific">Zhongshania aquimaris</name>
    <dbReference type="NCBI Taxonomy" id="2857107"/>
    <lineage>
        <taxon>Bacteria</taxon>
        <taxon>Pseudomonadati</taxon>
        <taxon>Pseudomonadota</taxon>
        <taxon>Gammaproteobacteria</taxon>
        <taxon>Cellvibrionales</taxon>
        <taxon>Spongiibacteraceae</taxon>
        <taxon>Zhongshania</taxon>
    </lineage>
</organism>
<dbReference type="InterPro" id="IPR054734">
    <property type="entry name" value="PqqF-like_C_4"/>
</dbReference>
<dbReference type="Pfam" id="PF16187">
    <property type="entry name" value="Peptidase_M16_M"/>
    <property type="match status" value="1"/>
</dbReference>
<evidence type="ECO:0000256" key="1">
    <source>
        <dbReference type="ARBA" id="ARBA00002184"/>
    </source>
</evidence>
<sequence length="949" mass="105835">MKYLKSLGVLVFVFLLAACSGLGSDWLAEKSDSSAVLKPASDQREYRYAELENGLKVMLISDAGADKAAASLDVNVGSRQDPRNYQGLAHFLEHMLFLGTEKYPEAGAYQAFITAHGGSHNAFTSFEHTNYFFDISADSLAPALDQFAQFFVAPLFNAEYVQREVNAVNSEYRARIRDDARRELSVFKAQVNQAHPFAKFSVGNLDTLQSANELALREQLLEFYRKNYSANIMTLTVIGRESLDELAAMVLPKFSDVKNRSRHLAPITEPLFTAGDLPRWVNIQPVQNRRSVSINFPVPDAEKYWHNKPLNYIGNILGHEGRGSLLSVLKARGWADSLSAGQSFDYQGGALFGVDVALTESGQKHVDEIVGLVYQSIAELRLKGVEAWRFEEQAGLAMQEFMFRAQPAAINEVVQLSMGLQRYPAQELLRGPYLMDEYRPELLAEFLAEMTPENSFISLVAPSVNADIEIPRYQVNYGVREVTADQLTALIPMSTEGLDLPAKNNFIASDFALKKGDGSVGPKLLADAPLELWLNTDDIFELPKGRVYLLLESEEVVADADRRAKSDLWLRMVKDQLNELAYPAQLAGLDFDVSVGWRGIQISVGGFNQKQGELLRELLTVLKKPEWQQDRFERLKAQRLRQFENAARQSPYQQVVAELPRMLNLENPGLKAHEAATKAATIAAVADHAQAVMGQLHLRMMVDGNFSEGDARSLAEVVTTTLPTATERRSPSQFISHLAVGTAVREIDAEHDDSAVLLYVQSAVKGLQARVAMGLSAQMLSADFYHQLRTQKQLGYVVSASVYPQREVAGMIFLVQSPVMDPASVQAEINAYIQQWLKTGVDEASFEKHKAGLLLRLAEQPENLWDAASRHWQDLLDDYLKFNSRDLLVQALTDLSYADWLAVTQRDLGAGQRALLVYNAGKWPQSQPKGKPSGEPARFKEALPFYRFE</sequence>
<name>A0ABS6VVU7_9GAMM</name>
<dbReference type="EMBL" id="JAHWDQ010000005">
    <property type="protein sequence ID" value="MBW2942459.1"/>
    <property type="molecule type" value="Genomic_DNA"/>
</dbReference>
<comment type="similarity">
    <text evidence="2 9">Belongs to the peptidase M16 family.</text>
</comment>
<evidence type="ECO:0000259" key="12">
    <source>
        <dbReference type="Pfam" id="PF16187"/>
    </source>
</evidence>
<dbReference type="PANTHER" id="PTHR43690">
    <property type="entry name" value="NARDILYSIN"/>
    <property type="match status" value="1"/>
</dbReference>
<keyword evidence="15" id="KW-1185">Reference proteome</keyword>
<dbReference type="Proteomes" id="UP001166291">
    <property type="component" value="Unassembled WGS sequence"/>
</dbReference>
<evidence type="ECO:0000259" key="10">
    <source>
        <dbReference type="Pfam" id="PF00675"/>
    </source>
</evidence>
<evidence type="ECO:0000256" key="5">
    <source>
        <dbReference type="ARBA" id="ARBA00022723"/>
    </source>
</evidence>
<evidence type="ECO:0000256" key="8">
    <source>
        <dbReference type="ARBA" id="ARBA00033450"/>
    </source>
</evidence>
<evidence type="ECO:0000256" key="4">
    <source>
        <dbReference type="ARBA" id="ARBA00017565"/>
    </source>
</evidence>
<dbReference type="InterPro" id="IPR032632">
    <property type="entry name" value="Peptidase_M16_M"/>
</dbReference>
<dbReference type="InterPro" id="IPR011765">
    <property type="entry name" value="Pept_M16_N"/>
</dbReference>
<dbReference type="PROSITE" id="PS51257">
    <property type="entry name" value="PROKAR_LIPOPROTEIN"/>
    <property type="match status" value="1"/>
</dbReference>
<proteinExistence type="inferred from homology"/>